<evidence type="ECO:0000256" key="11">
    <source>
        <dbReference type="ARBA" id="ARBA00023014"/>
    </source>
</evidence>
<keyword evidence="13 15" id="KW-0326">Glycosidase</keyword>
<dbReference type="GO" id="GO:0032357">
    <property type="term" value="F:oxidized purine DNA binding"/>
    <property type="evidence" value="ECO:0007669"/>
    <property type="project" value="TreeGrafter"/>
</dbReference>
<feature type="domain" description="HhH-GPD" evidence="14">
    <location>
        <begin position="47"/>
        <end position="198"/>
    </location>
</feature>
<evidence type="ECO:0000256" key="5">
    <source>
        <dbReference type="ARBA" id="ARBA00022023"/>
    </source>
</evidence>
<dbReference type="AlphaFoldDB" id="A0A3B0W7D9"/>
<keyword evidence="10" id="KW-0408">Iron</keyword>
<evidence type="ECO:0000256" key="10">
    <source>
        <dbReference type="ARBA" id="ARBA00023004"/>
    </source>
</evidence>
<dbReference type="InterPro" id="IPR023170">
    <property type="entry name" value="HhH_base_excis_C"/>
</dbReference>
<gene>
    <name evidence="15" type="ORF">MNBD_GAMMA06-2132</name>
</gene>
<dbReference type="InterPro" id="IPR044298">
    <property type="entry name" value="MIG/MutY"/>
</dbReference>
<dbReference type="GO" id="GO:0000701">
    <property type="term" value="F:purine-specific mismatch base pair DNA N-glycosylase activity"/>
    <property type="evidence" value="ECO:0007669"/>
    <property type="project" value="UniProtKB-EC"/>
</dbReference>
<dbReference type="GO" id="GO:0034039">
    <property type="term" value="F:8-oxo-7,8-dihydroguanine DNA N-glycosylase activity"/>
    <property type="evidence" value="ECO:0007669"/>
    <property type="project" value="TreeGrafter"/>
</dbReference>
<dbReference type="InterPro" id="IPR003265">
    <property type="entry name" value="HhH-GPD_domain"/>
</dbReference>
<dbReference type="CDD" id="cd03431">
    <property type="entry name" value="NUDIX_DNA_Glycosylase_C-MutY"/>
    <property type="match status" value="1"/>
</dbReference>
<dbReference type="Pfam" id="PF00633">
    <property type="entry name" value="HHH"/>
    <property type="match status" value="1"/>
</dbReference>
<comment type="cofactor">
    <cofactor evidence="2">
        <name>[4Fe-4S] cluster</name>
        <dbReference type="ChEBI" id="CHEBI:49883"/>
    </cofactor>
</comment>
<evidence type="ECO:0000313" key="15">
    <source>
        <dbReference type="EMBL" id="VAW51815.1"/>
    </source>
</evidence>
<evidence type="ECO:0000259" key="14">
    <source>
        <dbReference type="SMART" id="SM00478"/>
    </source>
</evidence>
<comment type="similarity">
    <text evidence="3">Belongs to the Nth/MutY family.</text>
</comment>
<dbReference type="GO" id="GO:0006298">
    <property type="term" value="P:mismatch repair"/>
    <property type="evidence" value="ECO:0007669"/>
    <property type="project" value="TreeGrafter"/>
</dbReference>
<keyword evidence="9 15" id="KW-0378">Hydrolase</keyword>
<dbReference type="InterPro" id="IPR011257">
    <property type="entry name" value="DNA_glycosylase"/>
</dbReference>
<dbReference type="Pfam" id="PF00730">
    <property type="entry name" value="HhH-GPD"/>
    <property type="match status" value="1"/>
</dbReference>
<dbReference type="InterPro" id="IPR000445">
    <property type="entry name" value="HhH_motif"/>
</dbReference>
<evidence type="ECO:0000256" key="1">
    <source>
        <dbReference type="ARBA" id="ARBA00000843"/>
    </source>
</evidence>
<dbReference type="CDD" id="cd00056">
    <property type="entry name" value="ENDO3c"/>
    <property type="match status" value="1"/>
</dbReference>
<dbReference type="Gene3D" id="1.10.340.30">
    <property type="entry name" value="Hypothetical protein, domain 2"/>
    <property type="match status" value="1"/>
</dbReference>
<reference evidence="15" key="1">
    <citation type="submission" date="2018-06" db="EMBL/GenBank/DDBJ databases">
        <authorList>
            <person name="Zhirakovskaya E."/>
        </authorList>
    </citation>
    <scope>NUCLEOTIDE SEQUENCE</scope>
</reference>
<dbReference type="GO" id="GO:0046872">
    <property type="term" value="F:metal ion binding"/>
    <property type="evidence" value="ECO:0007669"/>
    <property type="project" value="UniProtKB-KW"/>
</dbReference>
<dbReference type="NCBIfam" id="TIGR01084">
    <property type="entry name" value="mutY"/>
    <property type="match status" value="1"/>
</dbReference>
<proteinExistence type="inferred from homology"/>
<dbReference type="GO" id="GO:0035485">
    <property type="term" value="F:adenine/guanine mispair binding"/>
    <property type="evidence" value="ECO:0007669"/>
    <property type="project" value="TreeGrafter"/>
</dbReference>
<dbReference type="GO" id="GO:0006284">
    <property type="term" value="P:base-excision repair"/>
    <property type="evidence" value="ECO:0007669"/>
    <property type="project" value="InterPro"/>
</dbReference>
<dbReference type="EC" id="3.2.2.31" evidence="4"/>
<organism evidence="15">
    <name type="scientific">hydrothermal vent metagenome</name>
    <dbReference type="NCBI Taxonomy" id="652676"/>
    <lineage>
        <taxon>unclassified sequences</taxon>
        <taxon>metagenomes</taxon>
        <taxon>ecological metagenomes</taxon>
    </lineage>
</organism>
<dbReference type="SUPFAM" id="SSF55811">
    <property type="entry name" value="Nudix"/>
    <property type="match status" value="1"/>
</dbReference>
<dbReference type="PROSITE" id="PS01155">
    <property type="entry name" value="ENDONUCLEASE_III_2"/>
    <property type="match status" value="1"/>
</dbReference>
<dbReference type="InterPro" id="IPR015797">
    <property type="entry name" value="NUDIX_hydrolase-like_dom_sf"/>
</dbReference>
<evidence type="ECO:0000256" key="9">
    <source>
        <dbReference type="ARBA" id="ARBA00022801"/>
    </source>
</evidence>
<comment type="catalytic activity">
    <reaction evidence="1">
        <text>Hydrolyzes free adenine bases from 7,8-dihydro-8-oxoguanine:adenine mismatched double-stranded DNA, leaving an apurinic site.</text>
        <dbReference type="EC" id="3.2.2.31"/>
    </reaction>
</comment>
<dbReference type="PANTHER" id="PTHR42944:SF1">
    <property type="entry name" value="ADENINE DNA GLYCOSYLASE"/>
    <property type="match status" value="1"/>
</dbReference>
<keyword evidence="12" id="KW-0234">DNA repair</keyword>
<dbReference type="Gene3D" id="3.90.79.10">
    <property type="entry name" value="Nucleoside Triphosphate Pyrophosphohydrolase"/>
    <property type="match status" value="1"/>
</dbReference>
<keyword evidence="6" id="KW-0004">4Fe-4S</keyword>
<dbReference type="PANTHER" id="PTHR42944">
    <property type="entry name" value="ADENINE DNA GLYCOSYLASE"/>
    <property type="match status" value="1"/>
</dbReference>
<evidence type="ECO:0000256" key="4">
    <source>
        <dbReference type="ARBA" id="ARBA00012045"/>
    </source>
</evidence>
<evidence type="ECO:0000256" key="8">
    <source>
        <dbReference type="ARBA" id="ARBA00022763"/>
    </source>
</evidence>
<protein>
    <recommendedName>
        <fullName evidence="5">Adenine DNA glycosylase</fullName>
        <ecNumber evidence="4">3.2.2.31</ecNumber>
    </recommendedName>
</protein>
<name>A0A3B0W7D9_9ZZZZ</name>
<dbReference type="FunFam" id="1.10.340.30:FF:000002">
    <property type="entry name" value="Adenine DNA glycosylase"/>
    <property type="match status" value="1"/>
</dbReference>
<keyword evidence="8" id="KW-0227">DNA damage</keyword>
<dbReference type="Gene3D" id="1.10.1670.10">
    <property type="entry name" value="Helix-hairpin-Helix base-excision DNA repair enzymes (C-terminal)"/>
    <property type="match status" value="1"/>
</dbReference>
<dbReference type="InterPro" id="IPR005760">
    <property type="entry name" value="A/G_AdeGlyc_MutY"/>
</dbReference>
<dbReference type="InterPro" id="IPR029119">
    <property type="entry name" value="MutY_C"/>
</dbReference>
<evidence type="ECO:0000256" key="2">
    <source>
        <dbReference type="ARBA" id="ARBA00001966"/>
    </source>
</evidence>
<evidence type="ECO:0000256" key="3">
    <source>
        <dbReference type="ARBA" id="ARBA00008343"/>
    </source>
</evidence>
<keyword evidence="7" id="KW-0479">Metal-binding</keyword>
<evidence type="ECO:0000256" key="13">
    <source>
        <dbReference type="ARBA" id="ARBA00023295"/>
    </source>
</evidence>
<dbReference type="InterPro" id="IPR004036">
    <property type="entry name" value="Endonuclease-III-like_CS2"/>
</dbReference>
<dbReference type="GO" id="GO:0051539">
    <property type="term" value="F:4 iron, 4 sulfur cluster binding"/>
    <property type="evidence" value="ECO:0007669"/>
    <property type="project" value="UniProtKB-KW"/>
</dbReference>
<evidence type="ECO:0000256" key="7">
    <source>
        <dbReference type="ARBA" id="ARBA00022723"/>
    </source>
</evidence>
<dbReference type="Pfam" id="PF14815">
    <property type="entry name" value="NUDIX_4"/>
    <property type="match status" value="1"/>
</dbReference>
<evidence type="ECO:0000256" key="12">
    <source>
        <dbReference type="ARBA" id="ARBA00023204"/>
    </source>
</evidence>
<dbReference type="SUPFAM" id="SSF48150">
    <property type="entry name" value="DNA-glycosylase"/>
    <property type="match status" value="1"/>
</dbReference>
<dbReference type="EMBL" id="UOFD01000036">
    <property type="protein sequence ID" value="VAW51815.1"/>
    <property type="molecule type" value="Genomic_DNA"/>
</dbReference>
<evidence type="ECO:0000256" key="6">
    <source>
        <dbReference type="ARBA" id="ARBA00022485"/>
    </source>
</evidence>
<accession>A0A3B0W7D9</accession>
<dbReference type="SMART" id="SM00478">
    <property type="entry name" value="ENDO3c"/>
    <property type="match status" value="1"/>
</dbReference>
<sequence length="353" mass="40393">MTDFSVRLLDWYQQHGRHDLPWQDNRQPEKKEKKIQSLYRIWISEIMLQQTQVVTVIPYFEKFMRRFPTIAKLAQASQDEILLYWAGLGYYSRARNLYKAALFITEQHKGEFPQTYEEVLALPGIGPSTAGAILAQALGQRHAILDGNVKRVLARYRAVEGWPGQSKIEKQLWQLAEKYTPESQLADYTQAIMDLGATVCTRASAKCDICPLEKKCVAYQTGRVVELPTRKPKKTLPVREKRLLVIRNEQGACLMEKRPPAGIWGGLWSLPELVMEQSVVEGVSENWQLTVNNHKDLPAFRHTFSHFHLDITPCEVHVSPVVQKIADSKHFQWCDDVSKLALAAPVSVILEMK</sequence>
<keyword evidence="11" id="KW-0411">Iron-sulfur</keyword>